<evidence type="ECO:0000256" key="2">
    <source>
        <dbReference type="RuleBase" id="RU363015"/>
    </source>
</evidence>
<dbReference type="PANTHER" id="PTHR43393:SF3">
    <property type="entry name" value="LYSINE DECARBOXYLASE-LIKE PROTEIN"/>
    <property type="match status" value="1"/>
</dbReference>
<accession>A0A1I0J0V8</accession>
<proteinExistence type="inferred from homology"/>
<comment type="similarity">
    <text evidence="2">Belongs to the LOG family.</text>
</comment>
<dbReference type="InterPro" id="IPR052341">
    <property type="entry name" value="LOG_family_nucleotidases"/>
</dbReference>
<evidence type="ECO:0000313" key="4">
    <source>
        <dbReference type="EMBL" id="SEU03284.1"/>
    </source>
</evidence>
<evidence type="ECO:0000256" key="3">
    <source>
        <dbReference type="SAM" id="MobiDB-lite"/>
    </source>
</evidence>
<keyword evidence="2" id="KW-0203">Cytokinin biosynthesis</keyword>
<feature type="compositionally biased region" description="Basic and acidic residues" evidence="3">
    <location>
        <begin position="1"/>
        <end position="12"/>
    </location>
</feature>
<comment type="catalytic activity">
    <reaction evidence="1">
        <text>AMP + H2O = D-ribose 5-phosphate + adenine</text>
        <dbReference type="Rhea" id="RHEA:20129"/>
        <dbReference type="ChEBI" id="CHEBI:15377"/>
        <dbReference type="ChEBI" id="CHEBI:16708"/>
        <dbReference type="ChEBI" id="CHEBI:78346"/>
        <dbReference type="ChEBI" id="CHEBI:456215"/>
        <dbReference type="EC" id="3.2.2.4"/>
    </reaction>
</comment>
<dbReference type="PANTHER" id="PTHR43393">
    <property type="entry name" value="CYTOKININ RIBOSIDE 5'-MONOPHOSPHATE PHOSPHORIBOHYDROLASE"/>
    <property type="match status" value="1"/>
</dbReference>
<dbReference type="STRING" id="82805.SAMN04487998_3584"/>
<dbReference type="Proteomes" id="UP000198697">
    <property type="component" value="Unassembled WGS sequence"/>
</dbReference>
<evidence type="ECO:0000256" key="1">
    <source>
        <dbReference type="ARBA" id="ARBA00000274"/>
    </source>
</evidence>
<feature type="compositionally biased region" description="Polar residues" evidence="3">
    <location>
        <begin position="13"/>
        <end position="29"/>
    </location>
</feature>
<dbReference type="GO" id="GO:0005829">
    <property type="term" value="C:cytosol"/>
    <property type="evidence" value="ECO:0007669"/>
    <property type="project" value="TreeGrafter"/>
</dbReference>
<protein>
    <recommendedName>
        <fullName evidence="2">Cytokinin riboside 5'-monophosphate phosphoribohydrolase</fullName>
        <ecNumber evidence="2">3.2.2.n1</ecNumber>
    </recommendedName>
</protein>
<dbReference type="GO" id="GO:0008714">
    <property type="term" value="F:AMP nucleosidase activity"/>
    <property type="evidence" value="ECO:0007669"/>
    <property type="project" value="UniProtKB-EC"/>
</dbReference>
<dbReference type="AlphaFoldDB" id="A0A1I0J0V8"/>
<dbReference type="NCBIfam" id="TIGR00730">
    <property type="entry name" value="Rossman fold protein, TIGR00730 family"/>
    <property type="match status" value="1"/>
</dbReference>
<dbReference type="EMBL" id="FOHS01000006">
    <property type="protein sequence ID" value="SEU03284.1"/>
    <property type="molecule type" value="Genomic_DNA"/>
</dbReference>
<name>A0A1I0J0V8_9BACT</name>
<dbReference type="GO" id="GO:0009691">
    <property type="term" value="P:cytokinin biosynthetic process"/>
    <property type="evidence" value="ECO:0007669"/>
    <property type="project" value="UniProtKB-UniRule"/>
</dbReference>
<dbReference type="EC" id="3.2.2.n1" evidence="2"/>
<dbReference type="InterPro" id="IPR031100">
    <property type="entry name" value="LOG_fam"/>
</dbReference>
<feature type="region of interest" description="Disordered" evidence="3">
    <location>
        <begin position="1"/>
        <end position="29"/>
    </location>
</feature>
<keyword evidence="5" id="KW-1185">Reference proteome</keyword>
<dbReference type="SUPFAM" id="SSF102405">
    <property type="entry name" value="MCP/YpsA-like"/>
    <property type="match status" value="1"/>
</dbReference>
<dbReference type="RefSeq" id="WP_092774095.1">
    <property type="nucleotide sequence ID" value="NZ_FOHS01000006.1"/>
</dbReference>
<dbReference type="Pfam" id="PF03641">
    <property type="entry name" value="Lysine_decarbox"/>
    <property type="match status" value="1"/>
</dbReference>
<reference evidence="5" key="1">
    <citation type="submission" date="2016-10" db="EMBL/GenBank/DDBJ databases">
        <authorList>
            <person name="Varghese N."/>
            <person name="Submissions S."/>
        </authorList>
    </citation>
    <scope>NUCLEOTIDE SEQUENCE [LARGE SCALE GENOMIC DNA]</scope>
    <source>
        <strain evidence="5">DSM 15310</strain>
    </source>
</reference>
<dbReference type="OrthoDB" id="9801098at2"/>
<evidence type="ECO:0000313" key="5">
    <source>
        <dbReference type="Proteomes" id="UP000198697"/>
    </source>
</evidence>
<sequence>MSKLQKDSKTKASDQALNAGSGQTIVQPNVNDNKVKTISDIREQTHGERTVQVEDEQRIRKAFVDKDWNEIKIADSWQIFKVMAEFVEGFEKMSKIGPCVSIFGSARTKADNPYYLMAEEIAAKLVRHGYGVITGGGPGIMEAGNKGAHSEGGKSVGLNIELPFEQFNNIYIDPDKIINFDYFFVRKVMFVKYAQGFIGMPGGFGTLDELFEAITLIQTKKIGRFPIVLVGTKYWQGLFSWIEDVMLGDERNISPEDMDLVHLVDTSEDAVKIIDDFYGKYLLSPNF</sequence>
<organism evidence="4 5">
    <name type="scientific">Hymenobacter actinosclerus</name>
    <dbReference type="NCBI Taxonomy" id="82805"/>
    <lineage>
        <taxon>Bacteria</taxon>
        <taxon>Pseudomonadati</taxon>
        <taxon>Bacteroidota</taxon>
        <taxon>Cytophagia</taxon>
        <taxon>Cytophagales</taxon>
        <taxon>Hymenobacteraceae</taxon>
        <taxon>Hymenobacter</taxon>
    </lineage>
</organism>
<dbReference type="InterPro" id="IPR005269">
    <property type="entry name" value="LOG"/>
</dbReference>
<dbReference type="Gene3D" id="3.40.50.450">
    <property type="match status" value="1"/>
</dbReference>
<gene>
    <name evidence="4" type="ORF">SAMN04487998_3584</name>
</gene>
<keyword evidence="2" id="KW-0378">Hydrolase</keyword>